<dbReference type="Pfam" id="PF01887">
    <property type="entry name" value="SAM_HAT_N"/>
    <property type="match status" value="1"/>
</dbReference>
<evidence type="ECO:0000313" key="5">
    <source>
        <dbReference type="EMBL" id="RSN69017.1"/>
    </source>
</evidence>
<dbReference type="PANTHER" id="PTHR35092:SF1">
    <property type="entry name" value="CHLORINASE MJ1651"/>
    <property type="match status" value="1"/>
</dbReference>
<dbReference type="InterPro" id="IPR046470">
    <property type="entry name" value="SAM_HAT_C"/>
</dbReference>
<evidence type="ECO:0000259" key="4">
    <source>
        <dbReference type="Pfam" id="PF20257"/>
    </source>
</evidence>
<sequence>MVTLYLLTDFGYQDYYVGALKGVIKSICPRAEIIDLTHEVRKFDVRHGAFLLWQSLKWLEKNSIIVGVVDPGVGTSRDPVMIRSGQFTFVGPDNGLFWPAVQSIGSYEAYKIDLRSTGLAERRTGTFDGRDVFAPIAAMLACGKSMDELGFEKKSLEILDLWRIRAEGRRIVGEVRNVDRFGNIVTNIPWSYVRFEEAIVRVGDSYGRARVSPNYEYRGLLLIRGSSDLLEVSIAKGSAAELLNADLNYEISLEVIE</sequence>
<dbReference type="Proteomes" id="UP000278149">
    <property type="component" value="Unassembled WGS sequence"/>
</dbReference>
<evidence type="ECO:0000256" key="2">
    <source>
        <dbReference type="ARBA" id="ARBA00024035"/>
    </source>
</evidence>
<evidence type="ECO:0000259" key="3">
    <source>
        <dbReference type="Pfam" id="PF01887"/>
    </source>
</evidence>
<dbReference type="Gene3D" id="3.40.50.10790">
    <property type="entry name" value="S-adenosyl-l-methionine hydroxide adenosyltransferase, N-terminal"/>
    <property type="match status" value="1"/>
</dbReference>
<dbReference type="Gene3D" id="2.40.30.90">
    <property type="entry name" value="Bacterial fluorinating enzyme like"/>
    <property type="match status" value="1"/>
</dbReference>
<evidence type="ECO:0000313" key="6">
    <source>
        <dbReference type="Proteomes" id="UP000278149"/>
    </source>
</evidence>
<feature type="domain" description="S-adenosyl-l-methionine hydroxide adenosyltransferase N-terminal" evidence="3">
    <location>
        <begin position="5"/>
        <end position="150"/>
    </location>
</feature>
<dbReference type="InterPro" id="IPR002747">
    <property type="entry name" value="SAM_OH_AdoTrfase"/>
</dbReference>
<dbReference type="PIRSF" id="PIRSF006779">
    <property type="entry name" value="UCP006779"/>
    <property type="match status" value="1"/>
</dbReference>
<proteinExistence type="inferred from homology"/>
<protein>
    <recommendedName>
        <fullName evidence="7">SAM-dependent chlorinase/fluorinase</fullName>
    </recommendedName>
</protein>
<dbReference type="Pfam" id="PF20257">
    <property type="entry name" value="SAM_HAT_C"/>
    <property type="match status" value="1"/>
</dbReference>
<dbReference type="AlphaFoldDB" id="A0A429G5B0"/>
<dbReference type="InterPro" id="IPR046469">
    <property type="entry name" value="SAM_HAT_N"/>
</dbReference>
<dbReference type="SUPFAM" id="SSF102522">
    <property type="entry name" value="Bacterial fluorinating enzyme, N-terminal domain"/>
    <property type="match status" value="1"/>
</dbReference>
<comment type="similarity">
    <text evidence="2">Belongs to the SAM hydrolase / SAM-dependent halogenase family.</text>
</comment>
<dbReference type="InterPro" id="IPR023227">
    <property type="entry name" value="SAM_OH_AdoTrfase_C_sf"/>
</dbReference>
<dbReference type="PANTHER" id="PTHR35092">
    <property type="entry name" value="CHLORINASE MJ1651"/>
    <property type="match status" value="1"/>
</dbReference>
<feature type="domain" description="S-adenosyl-l-methionine hydroxide adenosyltransferase C-terminal" evidence="4">
    <location>
        <begin position="173"/>
        <end position="250"/>
    </location>
</feature>
<organism evidence="5 6">
    <name type="scientific">Candidatus Korarchaeum cryptofilum</name>
    <dbReference type="NCBI Taxonomy" id="498846"/>
    <lineage>
        <taxon>Archaea</taxon>
        <taxon>Thermoproteota</taxon>
        <taxon>Candidatus Korarchaeia</taxon>
        <taxon>Candidatus Korarchaeales</taxon>
        <taxon>Candidatus Korarchaeaceae</taxon>
        <taxon>Candidatus Korarchaeum</taxon>
    </lineage>
</organism>
<name>A0A429G5B0_9CREN</name>
<dbReference type="SUPFAM" id="SSF101852">
    <property type="entry name" value="Bacterial fluorinating enzyme, C-terminal domain"/>
    <property type="match status" value="1"/>
</dbReference>
<dbReference type="InterPro" id="IPR023228">
    <property type="entry name" value="SAM_OH_AdoTrfase_N_sf"/>
</dbReference>
<comment type="caution">
    <text evidence="5">The sequence shown here is derived from an EMBL/GenBank/DDBJ whole genome shotgun (WGS) entry which is preliminary data.</text>
</comment>
<evidence type="ECO:0008006" key="7">
    <source>
        <dbReference type="Google" id="ProtNLM"/>
    </source>
</evidence>
<accession>A0A429G5B0</accession>
<dbReference type="EMBL" id="RCOR01000022">
    <property type="protein sequence ID" value="RSN69017.1"/>
    <property type="molecule type" value="Genomic_DNA"/>
</dbReference>
<evidence type="ECO:0000256" key="1">
    <source>
        <dbReference type="ARBA" id="ARBA00022691"/>
    </source>
</evidence>
<dbReference type="RefSeq" id="WP_125741522.1">
    <property type="nucleotide sequence ID" value="NZ_RCOR01000022.1"/>
</dbReference>
<keyword evidence="1" id="KW-0949">S-adenosyl-L-methionine</keyword>
<gene>
    <name evidence="5" type="ORF">D9Q81_04280</name>
</gene>
<reference evidence="5 6" key="1">
    <citation type="submission" date="2018-10" db="EMBL/GenBank/DDBJ databases">
        <title>Co-occurring genomic capacity for anaerobic methane metabolism and dissimilatory sulfite reduction discovered in the Korarchaeota.</title>
        <authorList>
            <person name="Mckay L.J."/>
            <person name="Dlakic M."/>
            <person name="Fields M.W."/>
            <person name="Delmont T.O."/>
            <person name="Eren A.M."/>
            <person name="Jay Z.J."/>
            <person name="Klingelsmith K.B."/>
            <person name="Rusch D.B."/>
            <person name="Inskeep W.P."/>
        </authorList>
    </citation>
    <scope>NUCLEOTIDE SEQUENCE [LARGE SCALE GENOMIC DNA]</scope>
    <source>
        <strain evidence="5 6">WS</strain>
    </source>
</reference>